<dbReference type="GO" id="GO:0005829">
    <property type="term" value="C:cytosol"/>
    <property type="evidence" value="ECO:0007669"/>
    <property type="project" value="TreeGrafter"/>
</dbReference>
<dbReference type="InterPro" id="IPR000944">
    <property type="entry name" value="Tscrpt_reg_Rrf2"/>
</dbReference>
<sequence>MRYSTQLSDAVHILAYIAVFSPTEAITSDALAASIETNPTNVRKIMGKLRQSDLIHTVNGQARPTLSRPIEEITLHDVFTSIQGGAKLIEVDEHTNPRCIIGANIQQALEKEYARLQQAAEDAMRQVTLADILRSISASAISSDPNSQDMVGAFL</sequence>
<dbReference type="EMBL" id="CP129682">
    <property type="protein sequence ID" value="XDS49035.1"/>
    <property type="molecule type" value="Genomic_DNA"/>
</dbReference>
<gene>
    <name evidence="3" type="ORF">QN062_07630</name>
    <name evidence="2" type="ORF">QN216_01825</name>
    <name evidence="1" type="ORF">QN217_08625</name>
</gene>
<dbReference type="EMBL" id="CP129675">
    <property type="protein sequence ID" value="XDS46184.1"/>
    <property type="molecule type" value="Genomic_DNA"/>
</dbReference>
<dbReference type="EMBL" id="CP129683">
    <property type="protein sequence ID" value="XDS50259.1"/>
    <property type="molecule type" value="Genomic_DNA"/>
</dbReference>
<proteinExistence type="predicted"/>
<organism evidence="2">
    <name type="scientific">Bifidobacterium fermentum</name>
    <dbReference type="NCBI Taxonomy" id="3059035"/>
    <lineage>
        <taxon>Bacteria</taxon>
        <taxon>Bacillati</taxon>
        <taxon>Actinomycetota</taxon>
        <taxon>Actinomycetes</taxon>
        <taxon>Bifidobacteriales</taxon>
        <taxon>Bifidobacteriaceae</taxon>
        <taxon>Bifidobacterium</taxon>
    </lineage>
</organism>
<protein>
    <submittedName>
        <fullName evidence="2">Rrf2 family transcriptional regulator</fullName>
    </submittedName>
</protein>
<dbReference type="Pfam" id="PF02082">
    <property type="entry name" value="Rrf2"/>
    <property type="match status" value="1"/>
</dbReference>
<reference evidence="2" key="1">
    <citation type="submission" date="2023-07" db="EMBL/GenBank/DDBJ databases">
        <title>Bifidobacterium aquikefiriaerophilum sp. nov. and Bifidobacterium eccum sp. nov., isolated from water kefir.</title>
        <authorList>
            <person name="Breselge S."/>
            <person name="Bellassi P."/>
            <person name="Barcenilla C."/>
            <person name="Alvarez-Ordonez A."/>
            <person name="Morelli L."/>
            <person name="Cotter P.D."/>
        </authorList>
    </citation>
    <scope>NUCLEOTIDE SEQUENCE</scope>
    <source>
        <strain evidence="3">WK012_4_13</strain>
        <strain evidence="2">WK013_4_14</strain>
        <strain evidence="1">WK048_4_13</strain>
    </source>
</reference>
<dbReference type="KEGG" id="bfk:QN062_07630"/>
<dbReference type="PANTHER" id="PTHR33221">
    <property type="entry name" value="WINGED HELIX-TURN-HELIX TRANSCRIPTIONAL REGULATOR, RRF2 FAMILY"/>
    <property type="match status" value="1"/>
</dbReference>
<evidence type="ECO:0000313" key="2">
    <source>
        <dbReference type="EMBL" id="XDS49035.1"/>
    </source>
</evidence>
<dbReference type="Gene3D" id="1.10.10.10">
    <property type="entry name" value="Winged helix-like DNA-binding domain superfamily/Winged helix DNA-binding domain"/>
    <property type="match status" value="1"/>
</dbReference>
<dbReference type="GO" id="GO:0003700">
    <property type="term" value="F:DNA-binding transcription factor activity"/>
    <property type="evidence" value="ECO:0007669"/>
    <property type="project" value="TreeGrafter"/>
</dbReference>
<dbReference type="InterPro" id="IPR036388">
    <property type="entry name" value="WH-like_DNA-bd_sf"/>
</dbReference>
<accession>A0AB39UK49</accession>
<dbReference type="PROSITE" id="PS51197">
    <property type="entry name" value="HTH_RRF2_2"/>
    <property type="match status" value="1"/>
</dbReference>
<evidence type="ECO:0000313" key="3">
    <source>
        <dbReference type="EMBL" id="XDS50259.1"/>
    </source>
</evidence>
<dbReference type="RefSeq" id="WP_369341232.1">
    <property type="nucleotide sequence ID" value="NZ_CP129675.1"/>
</dbReference>
<dbReference type="InterPro" id="IPR036390">
    <property type="entry name" value="WH_DNA-bd_sf"/>
</dbReference>
<dbReference type="AlphaFoldDB" id="A0AB39UK49"/>
<dbReference type="SUPFAM" id="SSF46785">
    <property type="entry name" value="Winged helix' DNA-binding domain"/>
    <property type="match status" value="1"/>
</dbReference>
<evidence type="ECO:0000313" key="1">
    <source>
        <dbReference type="EMBL" id="XDS46184.1"/>
    </source>
</evidence>
<dbReference type="PANTHER" id="PTHR33221:SF15">
    <property type="entry name" value="HTH-TYPE TRANSCRIPTIONAL REGULATOR YWGB-RELATED"/>
    <property type="match status" value="1"/>
</dbReference>
<name>A0AB39UK49_9BIFI</name>